<comment type="caution">
    <text evidence="1">The sequence shown here is derived from an EMBL/GenBank/DDBJ whole genome shotgun (WGS) entry which is preliminary data.</text>
</comment>
<name>A0A0F9JDY0_9ZZZZ</name>
<dbReference type="EMBL" id="LAZR01016544">
    <property type="protein sequence ID" value="KKM04046.1"/>
    <property type="molecule type" value="Genomic_DNA"/>
</dbReference>
<organism evidence="1">
    <name type="scientific">marine sediment metagenome</name>
    <dbReference type="NCBI Taxonomy" id="412755"/>
    <lineage>
        <taxon>unclassified sequences</taxon>
        <taxon>metagenomes</taxon>
        <taxon>ecological metagenomes</taxon>
    </lineage>
</organism>
<proteinExistence type="predicted"/>
<evidence type="ECO:0000313" key="1">
    <source>
        <dbReference type="EMBL" id="KKM04046.1"/>
    </source>
</evidence>
<dbReference type="AlphaFoldDB" id="A0A0F9JDY0"/>
<protein>
    <submittedName>
        <fullName evidence="1">Uncharacterized protein</fullName>
    </submittedName>
</protein>
<gene>
    <name evidence="1" type="ORF">LCGC14_1768130</name>
</gene>
<feature type="non-terminal residue" evidence="1">
    <location>
        <position position="1"/>
    </location>
</feature>
<sequence length="37" mass="4205">NSVRQPDMHSGEDGSGKKTSATFILMYRKEYLLDELS</sequence>
<accession>A0A0F9JDY0</accession>
<reference evidence="1" key="1">
    <citation type="journal article" date="2015" name="Nature">
        <title>Complex archaea that bridge the gap between prokaryotes and eukaryotes.</title>
        <authorList>
            <person name="Spang A."/>
            <person name="Saw J.H."/>
            <person name="Jorgensen S.L."/>
            <person name="Zaremba-Niedzwiedzka K."/>
            <person name="Martijn J."/>
            <person name="Lind A.E."/>
            <person name="van Eijk R."/>
            <person name="Schleper C."/>
            <person name="Guy L."/>
            <person name="Ettema T.J."/>
        </authorList>
    </citation>
    <scope>NUCLEOTIDE SEQUENCE</scope>
</reference>